<evidence type="ECO:0000256" key="3">
    <source>
        <dbReference type="ARBA" id="ARBA00022490"/>
    </source>
</evidence>
<evidence type="ECO:0000256" key="6">
    <source>
        <dbReference type="ARBA" id="ARBA00022776"/>
    </source>
</evidence>
<feature type="coiled-coil region" evidence="10">
    <location>
        <begin position="267"/>
        <end position="294"/>
    </location>
</feature>
<evidence type="ECO:0000256" key="8">
    <source>
        <dbReference type="ARBA" id="ARBA00023212"/>
    </source>
</evidence>
<proteinExistence type="inferred from homology"/>
<evidence type="ECO:0000256" key="9">
    <source>
        <dbReference type="ARBA" id="ARBA00023306"/>
    </source>
</evidence>
<dbReference type="PANTHER" id="PTHR31570">
    <property type="entry name" value="HAUS AUGMIN-LIKE COMPLEX SUBUNIT 1"/>
    <property type="match status" value="1"/>
</dbReference>
<dbReference type="EMBL" id="JASJQH010002204">
    <property type="protein sequence ID" value="KAK9760380.1"/>
    <property type="molecule type" value="Genomic_DNA"/>
</dbReference>
<dbReference type="InterPro" id="IPR026243">
    <property type="entry name" value="HAUS1"/>
</dbReference>
<accession>A0ABR2WFT0</accession>
<keyword evidence="8" id="KW-0206">Cytoskeleton</keyword>
<protein>
    <submittedName>
        <fullName evidence="11">HAUS augmin-like complex subunit 1</fullName>
    </submittedName>
</protein>
<evidence type="ECO:0000313" key="12">
    <source>
        <dbReference type="Proteomes" id="UP001479436"/>
    </source>
</evidence>
<dbReference type="Proteomes" id="UP001479436">
    <property type="component" value="Unassembled WGS sequence"/>
</dbReference>
<dbReference type="PANTHER" id="PTHR31570:SF1">
    <property type="entry name" value="HAUS AUGMIN-LIKE COMPLEX SUBUNIT 1"/>
    <property type="match status" value="1"/>
</dbReference>
<keyword evidence="7 10" id="KW-0175">Coiled coil</keyword>
<reference evidence="11 12" key="1">
    <citation type="submission" date="2023-04" db="EMBL/GenBank/DDBJ databases">
        <title>Genome of Basidiobolus ranarum AG-B5.</title>
        <authorList>
            <person name="Stajich J.E."/>
            <person name="Carter-House D."/>
            <person name="Gryganskyi A."/>
        </authorList>
    </citation>
    <scope>NUCLEOTIDE SEQUENCE [LARGE SCALE GENOMIC DNA]</scope>
    <source>
        <strain evidence="11 12">AG-B5</strain>
    </source>
</reference>
<evidence type="ECO:0000256" key="2">
    <source>
        <dbReference type="ARBA" id="ARBA00005479"/>
    </source>
</evidence>
<keyword evidence="6" id="KW-0498">Mitosis</keyword>
<comment type="subcellular location">
    <subcellularLocation>
        <location evidence="1">Cytoplasm</location>
        <location evidence="1">Cytoskeleton</location>
        <location evidence="1">Spindle</location>
    </subcellularLocation>
</comment>
<sequence>MIEDTMISDIYLCTPQHRRGLEKKRPNPAKLKKVQQWLKSKYGRNPIPKWEKTSETVDLLYDIVIHNEQQDEISPFIEEEEEKIAQEYRLEAQSMENCLNDIGLFIEDFQEDGSPLNALVSVAEKLGLADLELSSFFEGILDFSDRLNDLNLLNSARDTDLEAIEHYVRKLSDAKSKVDREIVSLEGEKEYNEALFNRFEIQNTEMEKWIKQIREKIANIESEIIPECRELSISSLWKLDSQIREAKPQLRSQHKQVKTYLDLPPDLELAKMKLEGKQTELEQLSHQREELISKMADGIQ</sequence>
<evidence type="ECO:0000256" key="1">
    <source>
        <dbReference type="ARBA" id="ARBA00004186"/>
    </source>
</evidence>
<feature type="coiled-coil region" evidence="10">
    <location>
        <begin position="168"/>
        <end position="223"/>
    </location>
</feature>
<evidence type="ECO:0000256" key="4">
    <source>
        <dbReference type="ARBA" id="ARBA00022618"/>
    </source>
</evidence>
<organism evidence="11 12">
    <name type="scientific">Basidiobolus ranarum</name>
    <dbReference type="NCBI Taxonomy" id="34480"/>
    <lineage>
        <taxon>Eukaryota</taxon>
        <taxon>Fungi</taxon>
        <taxon>Fungi incertae sedis</taxon>
        <taxon>Zoopagomycota</taxon>
        <taxon>Entomophthoromycotina</taxon>
        <taxon>Basidiobolomycetes</taxon>
        <taxon>Basidiobolales</taxon>
        <taxon>Basidiobolaceae</taxon>
        <taxon>Basidiobolus</taxon>
    </lineage>
</organism>
<evidence type="ECO:0000313" key="11">
    <source>
        <dbReference type="EMBL" id="KAK9760380.1"/>
    </source>
</evidence>
<evidence type="ECO:0000256" key="5">
    <source>
        <dbReference type="ARBA" id="ARBA00022701"/>
    </source>
</evidence>
<evidence type="ECO:0000256" key="10">
    <source>
        <dbReference type="SAM" id="Coils"/>
    </source>
</evidence>
<name>A0ABR2WFT0_9FUNG</name>
<keyword evidence="3" id="KW-0963">Cytoplasm</keyword>
<gene>
    <name evidence="11" type="primary">HAUS1</name>
    <name evidence="11" type="ORF">K7432_015654</name>
</gene>
<dbReference type="Pfam" id="PF25762">
    <property type="entry name" value="HAUS1"/>
    <property type="match status" value="1"/>
</dbReference>
<comment type="similarity">
    <text evidence="2">Belongs to the HAUS1 family.</text>
</comment>
<keyword evidence="9" id="KW-0131">Cell cycle</keyword>
<comment type="caution">
    <text evidence="11">The sequence shown here is derived from an EMBL/GenBank/DDBJ whole genome shotgun (WGS) entry which is preliminary data.</text>
</comment>
<keyword evidence="5" id="KW-0493">Microtubule</keyword>
<keyword evidence="4" id="KW-0132">Cell division</keyword>
<evidence type="ECO:0000256" key="7">
    <source>
        <dbReference type="ARBA" id="ARBA00023054"/>
    </source>
</evidence>
<keyword evidence="12" id="KW-1185">Reference proteome</keyword>
<dbReference type="PRINTS" id="PR02087">
    <property type="entry name" value="HAUSAUGMINL1"/>
</dbReference>